<dbReference type="InterPro" id="IPR045170">
    <property type="entry name" value="MTOX"/>
</dbReference>
<keyword evidence="3" id="KW-0285">Flavoprotein</keyword>
<sequence length="439" mass="47678">MSKPTDPIVIIGAGVFGISTAYHLLKRGYTDVTVLERAPELPPADGSSNDFNRIIRTSYDDSFYASLAKDAVALWKDQHIFPDSYHESGVLVISPSSQAAYIDAAYETDKSLGLRLEKLPTGSDVHTNLSSTLQGKAFASSFTDVQGYLNKDGGWAHAANGVAGLTEQVRKLGGKVLPGKTVRHLLKEQGKTSGVECDDGSKYHAVYTVICTGAWTGSLFPELHSSGVFEATGQCVAMVELTAEEAAAYKDMPVVLNFGNGFYCFPPSKENLVKMAIHSRGYTYKKDNVSTPRTVVSDGQDGLRIPKSDVKALRTAFAEVFPELAKKPFIRTRLCWYTDTVDGNWVIGVHPTDAGLILGTAGNGHAYKFLPVIGRIVADAVQGIMDPATKQRFALDRKTSLAKDGSREYQKEGRRELIIEELCTPEDLLYPDAVPVASN</sequence>
<protein>
    <submittedName>
        <fullName evidence="8">FAD dependent oxidoreductase</fullName>
    </submittedName>
</protein>
<proteinExistence type="inferred from homology"/>
<evidence type="ECO:0000256" key="4">
    <source>
        <dbReference type="ARBA" id="ARBA00022827"/>
    </source>
</evidence>
<evidence type="ECO:0000313" key="9">
    <source>
        <dbReference type="Proteomes" id="UP000054007"/>
    </source>
</evidence>
<dbReference type="SUPFAM" id="SSF51905">
    <property type="entry name" value="FAD/NAD(P)-binding domain"/>
    <property type="match status" value="1"/>
</dbReference>
<dbReference type="SUPFAM" id="SSF54373">
    <property type="entry name" value="FAD-linked reductases, C-terminal domain"/>
    <property type="match status" value="1"/>
</dbReference>
<dbReference type="PANTHER" id="PTHR10961:SF46">
    <property type="entry name" value="PEROXISOMAL SARCOSINE OXIDASE"/>
    <property type="match status" value="1"/>
</dbReference>
<dbReference type="GO" id="GO:0008115">
    <property type="term" value="F:sarcosine oxidase activity"/>
    <property type="evidence" value="ECO:0007669"/>
    <property type="project" value="TreeGrafter"/>
</dbReference>
<dbReference type="GO" id="GO:0050031">
    <property type="term" value="F:L-pipecolate oxidase activity"/>
    <property type="evidence" value="ECO:0007669"/>
    <property type="project" value="TreeGrafter"/>
</dbReference>
<organism evidence="8 9">
    <name type="scientific">Cylindrobasidium torrendii FP15055 ss-10</name>
    <dbReference type="NCBI Taxonomy" id="1314674"/>
    <lineage>
        <taxon>Eukaryota</taxon>
        <taxon>Fungi</taxon>
        <taxon>Dikarya</taxon>
        <taxon>Basidiomycota</taxon>
        <taxon>Agaricomycotina</taxon>
        <taxon>Agaricomycetes</taxon>
        <taxon>Agaricomycetidae</taxon>
        <taxon>Agaricales</taxon>
        <taxon>Marasmiineae</taxon>
        <taxon>Physalacriaceae</taxon>
        <taxon>Cylindrobasidium</taxon>
    </lineage>
</organism>
<dbReference type="InterPro" id="IPR036188">
    <property type="entry name" value="FAD/NAD-bd_sf"/>
</dbReference>
<dbReference type="GO" id="GO:0050660">
    <property type="term" value="F:flavin adenine dinucleotide binding"/>
    <property type="evidence" value="ECO:0007669"/>
    <property type="project" value="InterPro"/>
</dbReference>
<keyword evidence="6" id="KW-0472">Membrane</keyword>
<evidence type="ECO:0000259" key="7">
    <source>
        <dbReference type="Pfam" id="PF01266"/>
    </source>
</evidence>
<comment type="cofactor">
    <cofactor evidence="1">
        <name>FAD</name>
        <dbReference type="ChEBI" id="CHEBI:57692"/>
    </cofactor>
</comment>
<evidence type="ECO:0000256" key="6">
    <source>
        <dbReference type="SAM" id="Phobius"/>
    </source>
</evidence>
<comment type="similarity">
    <text evidence="2">Belongs to the MSOX/MTOX family.</text>
</comment>
<name>A0A0D7BD19_9AGAR</name>
<dbReference type="PANTHER" id="PTHR10961">
    <property type="entry name" value="PEROXISOMAL SARCOSINE OXIDASE"/>
    <property type="match status" value="1"/>
</dbReference>
<feature type="domain" description="FAD dependent oxidoreductase" evidence="7">
    <location>
        <begin position="8"/>
        <end position="379"/>
    </location>
</feature>
<reference evidence="8 9" key="1">
    <citation type="journal article" date="2015" name="Fungal Genet. Biol.">
        <title>Evolution of novel wood decay mechanisms in Agaricales revealed by the genome sequences of Fistulina hepatica and Cylindrobasidium torrendii.</title>
        <authorList>
            <person name="Floudas D."/>
            <person name="Held B.W."/>
            <person name="Riley R."/>
            <person name="Nagy L.G."/>
            <person name="Koehler G."/>
            <person name="Ransdell A.S."/>
            <person name="Younus H."/>
            <person name="Chow J."/>
            <person name="Chiniquy J."/>
            <person name="Lipzen A."/>
            <person name="Tritt A."/>
            <person name="Sun H."/>
            <person name="Haridas S."/>
            <person name="LaButti K."/>
            <person name="Ohm R.A."/>
            <person name="Kues U."/>
            <person name="Blanchette R.A."/>
            <person name="Grigoriev I.V."/>
            <person name="Minto R.E."/>
            <person name="Hibbett D.S."/>
        </authorList>
    </citation>
    <scope>NUCLEOTIDE SEQUENCE [LARGE SCALE GENOMIC DNA]</scope>
    <source>
        <strain evidence="8 9">FP15055 ss-10</strain>
    </source>
</reference>
<dbReference type="GO" id="GO:0004657">
    <property type="term" value="F:proline dehydrogenase activity"/>
    <property type="evidence" value="ECO:0007669"/>
    <property type="project" value="TreeGrafter"/>
</dbReference>
<dbReference type="EMBL" id="KN880510">
    <property type="protein sequence ID" value="KIY68064.1"/>
    <property type="molecule type" value="Genomic_DNA"/>
</dbReference>
<dbReference type="AlphaFoldDB" id="A0A0D7BD19"/>
<accession>A0A0D7BD19</accession>
<keyword evidence="4" id="KW-0274">FAD</keyword>
<evidence type="ECO:0000256" key="5">
    <source>
        <dbReference type="ARBA" id="ARBA00023002"/>
    </source>
</evidence>
<evidence type="ECO:0000256" key="3">
    <source>
        <dbReference type="ARBA" id="ARBA00022630"/>
    </source>
</evidence>
<evidence type="ECO:0000313" key="8">
    <source>
        <dbReference type="EMBL" id="KIY68064.1"/>
    </source>
</evidence>
<evidence type="ECO:0000256" key="1">
    <source>
        <dbReference type="ARBA" id="ARBA00001974"/>
    </source>
</evidence>
<keyword evidence="6" id="KW-0812">Transmembrane</keyword>
<keyword evidence="9" id="KW-1185">Reference proteome</keyword>
<dbReference type="Pfam" id="PF01266">
    <property type="entry name" value="DAO"/>
    <property type="match status" value="1"/>
</dbReference>
<dbReference type="Gene3D" id="3.50.50.60">
    <property type="entry name" value="FAD/NAD(P)-binding domain"/>
    <property type="match status" value="1"/>
</dbReference>
<gene>
    <name evidence="8" type="ORF">CYLTODRAFT_395897</name>
</gene>
<dbReference type="InterPro" id="IPR006076">
    <property type="entry name" value="FAD-dep_OxRdtase"/>
</dbReference>
<evidence type="ECO:0000256" key="2">
    <source>
        <dbReference type="ARBA" id="ARBA00010989"/>
    </source>
</evidence>
<dbReference type="Proteomes" id="UP000054007">
    <property type="component" value="Unassembled WGS sequence"/>
</dbReference>
<feature type="transmembrane region" description="Helical" evidence="6">
    <location>
        <begin position="7"/>
        <end position="25"/>
    </location>
</feature>
<dbReference type="STRING" id="1314674.A0A0D7BD19"/>
<dbReference type="OrthoDB" id="2219495at2759"/>
<keyword evidence="6" id="KW-1133">Transmembrane helix</keyword>
<dbReference type="Gene3D" id="3.30.9.10">
    <property type="entry name" value="D-Amino Acid Oxidase, subunit A, domain 2"/>
    <property type="match status" value="1"/>
</dbReference>
<keyword evidence="5" id="KW-0560">Oxidoreductase</keyword>